<feature type="chain" id="PRO_5011471188" description="Outer membrane protein beta-barrel domain-containing protein" evidence="1">
    <location>
        <begin position="20"/>
        <end position="178"/>
    </location>
</feature>
<name>A0A1Z4BQK6_9FLAO</name>
<dbReference type="AlphaFoldDB" id="A0A1Z4BQK6"/>
<evidence type="ECO:0000313" key="2">
    <source>
        <dbReference type="EMBL" id="ASF43591.1"/>
    </source>
</evidence>
<feature type="signal peptide" evidence="1">
    <location>
        <begin position="1"/>
        <end position="19"/>
    </location>
</feature>
<dbReference type="EMBL" id="CP022022">
    <property type="protein sequence ID" value="ASF43591.1"/>
    <property type="molecule type" value="Genomic_DNA"/>
</dbReference>
<dbReference type="Proteomes" id="UP000197007">
    <property type="component" value="Chromosome"/>
</dbReference>
<protein>
    <recommendedName>
        <fullName evidence="4">Outer membrane protein beta-barrel domain-containing protein</fullName>
    </recommendedName>
</protein>
<reference evidence="3" key="1">
    <citation type="submission" date="2017-06" db="EMBL/GenBank/DDBJ databases">
        <title>Complete genome sequence of Capnocytophaga sp. KCOM 1579 (=ChDC OS43) isolated from a human refractory periapical abscess lesion.</title>
        <authorList>
            <person name="Kook J.-K."/>
            <person name="Park S.-N."/>
            <person name="Lim Y.K."/>
            <person name="Roh H."/>
        </authorList>
    </citation>
    <scope>NUCLEOTIDE SEQUENCE [LARGE SCALE GENOMIC DNA]</scope>
    <source>
        <strain evidence="3">ChDC OS43</strain>
    </source>
</reference>
<evidence type="ECO:0000256" key="1">
    <source>
        <dbReference type="SAM" id="SignalP"/>
    </source>
</evidence>
<keyword evidence="1" id="KW-0732">Signal</keyword>
<dbReference type="RefSeq" id="WP_009414005.1">
    <property type="nucleotide sequence ID" value="NZ_CP022022.1"/>
</dbReference>
<gene>
    <name evidence="2" type="ORF">CBG49_11185</name>
</gene>
<evidence type="ECO:0008006" key="4">
    <source>
        <dbReference type="Google" id="ProtNLM"/>
    </source>
</evidence>
<keyword evidence="3" id="KW-1185">Reference proteome</keyword>
<evidence type="ECO:0000313" key="3">
    <source>
        <dbReference type="Proteomes" id="UP000197007"/>
    </source>
</evidence>
<accession>A0A1Z4BQK6</accession>
<organism evidence="2 3">
    <name type="scientific">Capnocytophaga endodontalis</name>
    <dbReference type="NCBI Taxonomy" id="2708117"/>
    <lineage>
        <taxon>Bacteria</taxon>
        <taxon>Pseudomonadati</taxon>
        <taxon>Bacteroidota</taxon>
        <taxon>Flavobacteriia</taxon>
        <taxon>Flavobacteriales</taxon>
        <taxon>Flavobacteriaceae</taxon>
        <taxon>Capnocytophaga</taxon>
    </lineage>
</organism>
<proteinExistence type="predicted"/>
<dbReference type="KEGG" id="capn:CBG49_11185"/>
<sequence length="178" mass="19653">MKHFLLTLVLFSVATLAMAQSPNILDPAYQNSRPNPWTFGGNIGFSYSYGLGVDISPRVGYKITDDLELAAIVNGSLQHSEYFRSLSVSVGPALSYYIGRVAYISTSYQHYFISQKHKTTNMKYNTEEDALYIGGGYMQNLGGNVYVQIGASYNVLYKKDKSIFSTGFIPNIGVVIGL</sequence>